<keyword evidence="10 11" id="KW-0119">Carbohydrate metabolism</keyword>
<dbReference type="GO" id="GO:0004034">
    <property type="term" value="F:aldose 1-epimerase activity"/>
    <property type="evidence" value="ECO:0007669"/>
    <property type="project" value="UniProtKB-EC"/>
</dbReference>
<feature type="active site" description="Proton acceptor" evidence="12">
    <location>
        <position position="319"/>
    </location>
</feature>
<gene>
    <name evidence="15" type="ORF">C7382_10499</name>
</gene>
<dbReference type="PIRSF" id="PIRSF005096">
    <property type="entry name" value="GALM"/>
    <property type="match status" value="1"/>
</dbReference>
<evidence type="ECO:0000256" key="1">
    <source>
        <dbReference type="ARBA" id="ARBA00001614"/>
    </source>
</evidence>
<dbReference type="PANTHER" id="PTHR10091:SF0">
    <property type="entry name" value="GALACTOSE MUTAROTASE"/>
    <property type="match status" value="1"/>
</dbReference>
<name>A0A2U1FL00_9PORP</name>
<evidence type="ECO:0000256" key="8">
    <source>
        <dbReference type="ARBA" id="ARBA00022837"/>
    </source>
</evidence>
<dbReference type="SUPFAM" id="SSF74650">
    <property type="entry name" value="Galactose mutarotase-like"/>
    <property type="match status" value="1"/>
</dbReference>
<dbReference type="UniPathway" id="UPA00242"/>
<keyword evidence="8" id="KW-0106">Calcium</keyword>
<evidence type="ECO:0000256" key="13">
    <source>
        <dbReference type="PIRSR" id="PIRSR005096-2"/>
    </source>
</evidence>
<evidence type="ECO:0000256" key="5">
    <source>
        <dbReference type="ARBA" id="ARBA00011245"/>
    </source>
</evidence>
<proteinExistence type="inferred from homology"/>
<comment type="subunit">
    <text evidence="5">Monomer.</text>
</comment>
<evidence type="ECO:0000256" key="3">
    <source>
        <dbReference type="ARBA" id="ARBA00005028"/>
    </source>
</evidence>
<evidence type="ECO:0000256" key="14">
    <source>
        <dbReference type="PIRSR" id="PIRSR005096-3"/>
    </source>
</evidence>
<feature type="binding site" evidence="14">
    <location>
        <begin position="85"/>
        <end position="86"/>
    </location>
    <ligand>
        <name>beta-D-galactose</name>
        <dbReference type="ChEBI" id="CHEBI:27667"/>
    </ligand>
</feature>
<evidence type="ECO:0000256" key="12">
    <source>
        <dbReference type="PIRSR" id="PIRSR005096-1"/>
    </source>
</evidence>
<dbReference type="PANTHER" id="PTHR10091">
    <property type="entry name" value="ALDOSE-1-EPIMERASE"/>
    <property type="match status" value="1"/>
</dbReference>
<keyword evidence="16" id="KW-1185">Reference proteome</keyword>
<dbReference type="InterPro" id="IPR047215">
    <property type="entry name" value="Galactose_mutarotase-like"/>
</dbReference>
<dbReference type="InterPro" id="IPR008183">
    <property type="entry name" value="Aldose_1/G6P_1-epimerase"/>
</dbReference>
<dbReference type="RefSeq" id="WP_116678870.1">
    <property type="nucleotide sequence ID" value="NZ_JBGYVJ010000073.1"/>
</dbReference>
<dbReference type="InterPro" id="IPR011013">
    <property type="entry name" value="Gal_mutarotase_sf_dom"/>
</dbReference>
<dbReference type="PROSITE" id="PS00545">
    <property type="entry name" value="ALDOSE_1_EPIMERASE"/>
    <property type="match status" value="1"/>
</dbReference>
<organism evidence="15 16">
    <name type="scientific">Porphyromonas loveana</name>
    <dbReference type="NCBI Taxonomy" id="1884669"/>
    <lineage>
        <taxon>Bacteria</taxon>
        <taxon>Pseudomonadati</taxon>
        <taxon>Bacteroidota</taxon>
        <taxon>Bacteroidia</taxon>
        <taxon>Bacteroidales</taxon>
        <taxon>Porphyromonadaceae</taxon>
        <taxon>Porphyromonas</taxon>
    </lineage>
</organism>
<dbReference type="InterPro" id="IPR014718">
    <property type="entry name" value="GH-type_carb-bd"/>
</dbReference>
<evidence type="ECO:0000313" key="15">
    <source>
        <dbReference type="EMBL" id="PVZ12792.1"/>
    </source>
</evidence>
<dbReference type="AlphaFoldDB" id="A0A2U1FL00"/>
<keyword evidence="9 11" id="KW-0413">Isomerase</keyword>
<evidence type="ECO:0000256" key="6">
    <source>
        <dbReference type="ARBA" id="ARBA00013185"/>
    </source>
</evidence>
<dbReference type="InterPro" id="IPR018052">
    <property type="entry name" value="Ald1_epimerase_CS"/>
</dbReference>
<feature type="active site" description="Proton donor" evidence="12">
    <location>
        <position position="182"/>
    </location>
</feature>
<protein>
    <recommendedName>
        <fullName evidence="7 11">Aldose 1-epimerase</fullName>
        <ecNumber evidence="6 11">5.1.3.3</ecNumber>
    </recommendedName>
</protein>
<dbReference type="EMBL" id="QEKY01000004">
    <property type="protein sequence ID" value="PVZ12792.1"/>
    <property type="molecule type" value="Genomic_DNA"/>
</dbReference>
<dbReference type="GO" id="GO:0006006">
    <property type="term" value="P:glucose metabolic process"/>
    <property type="evidence" value="ECO:0007669"/>
    <property type="project" value="TreeGrafter"/>
</dbReference>
<dbReference type="GO" id="GO:0030246">
    <property type="term" value="F:carbohydrate binding"/>
    <property type="evidence" value="ECO:0007669"/>
    <property type="project" value="InterPro"/>
</dbReference>
<sequence>MNKKNILQRTSFLSLVEGQEVDLYRLARDKGLEVYVTNYGAKIVSLFVPDRNGQPVDVVLGHDSMADYLASEEQYFGGICGRYANRIAGGRFSIDGRNYTLPLNAGAASLHGGVKGFNAKVWTVKALSPTSITMEYISPDGEEGYPGELKVEMTYSIAAEDTLHIDYRATTNAPTVLNLTNHSYFNLSGAGDPSVHDHLLTIPASTYLPTDENAIPYGAAERVEGTPFDFTTAHTIGERIDTPIDQLVRAKGYDHSYIIDKPIGAFGLCCSCSSPKTGIVLEVASSEPAMQVYTGNWMTGQLRGKWDQRYPARAAVCFETQHFPDSPNRPDYPSTLLRPGEEFHSETTFRLYAKA</sequence>
<dbReference type="GeneID" id="94550320"/>
<dbReference type="EC" id="5.1.3.3" evidence="6 11"/>
<evidence type="ECO:0000256" key="9">
    <source>
        <dbReference type="ARBA" id="ARBA00023235"/>
    </source>
</evidence>
<comment type="pathway">
    <text evidence="3 11">Carbohydrate metabolism; hexose metabolism.</text>
</comment>
<feature type="binding site" evidence="13">
    <location>
        <position position="254"/>
    </location>
    <ligand>
        <name>beta-D-galactose</name>
        <dbReference type="ChEBI" id="CHEBI:27667"/>
    </ligand>
</feature>
<evidence type="ECO:0000256" key="7">
    <source>
        <dbReference type="ARBA" id="ARBA00014165"/>
    </source>
</evidence>
<comment type="similarity">
    <text evidence="4 11">Belongs to the aldose epimerase family.</text>
</comment>
<dbReference type="Proteomes" id="UP000245462">
    <property type="component" value="Unassembled WGS sequence"/>
</dbReference>
<reference evidence="15 16" key="1">
    <citation type="submission" date="2018-04" db="EMBL/GenBank/DDBJ databases">
        <title>Genomic Encyclopedia of Type Strains, Phase IV (KMG-IV): sequencing the most valuable type-strain genomes for metagenomic binning, comparative biology and taxonomic classification.</title>
        <authorList>
            <person name="Goeker M."/>
        </authorList>
    </citation>
    <scope>NUCLEOTIDE SEQUENCE [LARGE SCALE GENOMIC DNA]</scope>
    <source>
        <strain evidence="15 16">DSM 28520</strain>
    </source>
</reference>
<dbReference type="NCBIfam" id="NF008277">
    <property type="entry name" value="PRK11055.1"/>
    <property type="match status" value="1"/>
</dbReference>
<dbReference type="OrthoDB" id="9779408at2"/>
<evidence type="ECO:0000256" key="10">
    <source>
        <dbReference type="ARBA" id="ARBA00023277"/>
    </source>
</evidence>
<feature type="binding site" evidence="14">
    <location>
        <begin position="182"/>
        <end position="184"/>
    </location>
    <ligand>
        <name>beta-D-galactose</name>
        <dbReference type="ChEBI" id="CHEBI:27667"/>
    </ligand>
</feature>
<evidence type="ECO:0000256" key="11">
    <source>
        <dbReference type="PIRNR" id="PIRNR005096"/>
    </source>
</evidence>
<comment type="cofactor">
    <cofactor evidence="2">
        <name>Ca(2+)</name>
        <dbReference type="ChEBI" id="CHEBI:29108"/>
    </cofactor>
</comment>
<dbReference type="GO" id="GO:0033499">
    <property type="term" value="P:galactose catabolic process via UDP-galactose, Leloir pathway"/>
    <property type="evidence" value="ECO:0007669"/>
    <property type="project" value="TreeGrafter"/>
</dbReference>
<comment type="caution">
    <text evidence="15">The sequence shown here is derived from an EMBL/GenBank/DDBJ whole genome shotgun (WGS) entry which is preliminary data.</text>
</comment>
<evidence type="ECO:0000256" key="2">
    <source>
        <dbReference type="ARBA" id="ARBA00001913"/>
    </source>
</evidence>
<dbReference type="InterPro" id="IPR015443">
    <property type="entry name" value="Aldose_1-epimerase"/>
</dbReference>
<dbReference type="Pfam" id="PF01263">
    <property type="entry name" value="Aldose_epim"/>
    <property type="match status" value="1"/>
</dbReference>
<evidence type="ECO:0000313" key="16">
    <source>
        <dbReference type="Proteomes" id="UP000245462"/>
    </source>
</evidence>
<comment type="catalytic activity">
    <reaction evidence="1 11">
        <text>alpha-D-glucose = beta-D-glucose</text>
        <dbReference type="Rhea" id="RHEA:10264"/>
        <dbReference type="ChEBI" id="CHEBI:15903"/>
        <dbReference type="ChEBI" id="CHEBI:17925"/>
        <dbReference type="EC" id="5.1.3.3"/>
    </reaction>
</comment>
<dbReference type="CDD" id="cd09019">
    <property type="entry name" value="galactose_mutarotase_like"/>
    <property type="match status" value="1"/>
</dbReference>
<accession>A0A2U1FL00</accession>
<evidence type="ECO:0000256" key="4">
    <source>
        <dbReference type="ARBA" id="ARBA00006206"/>
    </source>
</evidence>
<dbReference type="Gene3D" id="2.70.98.10">
    <property type="match status" value="1"/>
</dbReference>